<feature type="signal peptide" evidence="1">
    <location>
        <begin position="1"/>
        <end position="24"/>
    </location>
</feature>
<feature type="chain" id="PRO_5045087075" evidence="1">
    <location>
        <begin position="25"/>
        <end position="232"/>
    </location>
</feature>
<accession>A0ABR8RXR7</accession>
<name>A0ABR8RXR7_9MICO</name>
<keyword evidence="4" id="KW-1185">Reference proteome</keyword>
<dbReference type="Proteomes" id="UP000648352">
    <property type="component" value="Unassembled WGS sequence"/>
</dbReference>
<dbReference type="PROSITE" id="PS51257">
    <property type="entry name" value="PROKAR_LIPOPROTEIN"/>
    <property type="match status" value="1"/>
</dbReference>
<dbReference type="Gene3D" id="3.40.30.10">
    <property type="entry name" value="Glutaredoxin"/>
    <property type="match status" value="1"/>
</dbReference>
<organism evidence="3 4">
    <name type="scientific">Microbacterium pullorum</name>
    <dbReference type="NCBI Taxonomy" id="2762236"/>
    <lineage>
        <taxon>Bacteria</taxon>
        <taxon>Bacillati</taxon>
        <taxon>Actinomycetota</taxon>
        <taxon>Actinomycetes</taxon>
        <taxon>Micrococcales</taxon>
        <taxon>Microbacteriaceae</taxon>
        <taxon>Microbacterium</taxon>
    </lineage>
</organism>
<dbReference type="RefSeq" id="WP_191717072.1">
    <property type="nucleotide sequence ID" value="NZ_JACSQP010000001.1"/>
</dbReference>
<evidence type="ECO:0000313" key="3">
    <source>
        <dbReference type="EMBL" id="MBD7956033.1"/>
    </source>
</evidence>
<protein>
    <submittedName>
        <fullName evidence="3">Thioredoxin domain-containing protein</fullName>
    </submittedName>
</protein>
<dbReference type="InterPro" id="IPR012336">
    <property type="entry name" value="Thioredoxin-like_fold"/>
</dbReference>
<reference evidence="3 4" key="1">
    <citation type="submission" date="2020-08" db="EMBL/GenBank/DDBJ databases">
        <title>A Genomic Blueprint of the Chicken Gut Microbiome.</title>
        <authorList>
            <person name="Gilroy R."/>
            <person name="Ravi A."/>
            <person name="Getino M."/>
            <person name="Pursley I."/>
            <person name="Horton D.L."/>
            <person name="Alikhan N.-F."/>
            <person name="Baker D."/>
            <person name="Gharbi K."/>
            <person name="Hall N."/>
            <person name="Watson M."/>
            <person name="Adriaenssens E.M."/>
            <person name="Foster-Nyarko E."/>
            <person name="Jarju S."/>
            <person name="Secka A."/>
            <person name="Antonio M."/>
            <person name="Oren A."/>
            <person name="Chaudhuri R."/>
            <person name="La Ragione R.M."/>
            <person name="Hildebrand F."/>
            <person name="Pallen M.J."/>
        </authorList>
    </citation>
    <scope>NUCLEOTIDE SEQUENCE [LARGE SCALE GENOMIC DNA]</scope>
    <source>
        <strain evidence="3 4">Sa4CUA7</strain>
    </source>
</reference>
<dbReference type="InterPro" id="IPR036249">
    <property type="entry name" value="Thioredoxin-like_sf"/>
</dbReference>
<dbReference type="CDD" id="cd02972">
    <property type="entry name" value="DsbA_family"/>
    <property type="match status" value="1"/>
</dbReference>
<sequence>MNRQRLLPLAVVAAALVALSGCSAAGDEASAGGGASPTSSPASLPVDEGLVTGDGAVSVELWTDLSCPYCAVLEETTGDDLEAWVADGTITLALHPMNYVSAKRGDTTDYSTRAANLLALTAQAGETDALLPLYALLQANQVDAAGAPTDADLLAYAAEAGVAADLTAGVEGRTMAEWVQESNDRWVGTVVGSDTPVDHVPLLVVDGETFEIRGDGSDAARLREAVAAAAAE</sequence>
<feature type="domain" description="Thioredoxin-like fold" evidence="2">
    <location>
        <begin position="56"/>
        <end position="211"/>
    </location>
</feature>
<dbReference type="SUPFAM" id="SSF52833">
    <property type="entry name" value="Thioredoxin-like"/>
    <property type="match status" value="1"/>
</dbReference>
<evidence type="ECO:0000313" key="4">
    <source>
        <dbReference type="Proteomes" id="UP000648352"/>
    </source>
</evidence>
<dbReference type="Pfam" id="PF13462">
    <property type="entry name" value="Thioredoxin_4"/>
    <property type="match status" value="1"/>
</dbReference>
<proteinExistence type="predicted"/>
<keyword evidence="1" id="KW-0732">Signal</keyword>
<evidence type="ECO:0000259" key="2">
    <source>
        <dbReference type="Pfam" id="PF13462"/>
    </source>
</evidence>
<dbReference type="EMBL" id="JACSQP010000001">
    <property type="protein sequence ID" value="MBD7956033.1"/>
    <property type="molecule type" value="Genomic_DNA"/>
</dbReference>
<gene>
    <name evidence="3" type="ORF">H9651_00075</name>
</gene>
<comment type="caution">
    <text evidence="3">The sequence shown here is derived from an EMBL/GenBank/DDBJ whole genome shotgun (WGS) entry which is preliminary data.</text>
</comment>
<evidence type="ECO:0000256" key="1">
    <source>
        <dbReference type="SAM" id="SignalP"/>
    </source>
</evidence>